<proteinExistence type="predicted"/>
<name>A0A9D1T355_9BACT</name>
<organism evidence="1 2">
    <name type="scientific">Candidatus Spyradenecus faecavium</name>
    <dbReference type="NCBI Taxonomy" id="2840947"/>
    <lineage>
        <taxon>Bacteria</taxon>
        <taxon>Pseudomonadati</taxon>
        <taxon>Lentisphaerota</taxon>
        <taxon>Lentisphaeria</taxon>
        <taxon>Lentisphaerales</taxon>
        <taxon>Lentisphaeraceae</taxon>
        <taxon>Lentisphaeraceae incertae sedis</taxon>
        <taxon>Candidatus Spyradenecus</taxon>
    </lineage>
</organism>
<dbReference type="AlphaFoldDB" id="A0A9D1T355"/>
<evidence type="ECO:0000313" key="2">
    <source>
        <dbReference type="Proteomes" id="UP000886845"/>
    </source>
</evidence>
<dbReference type="Proteomes" id="UP000886845">
    <property type="component" value="Unassembled WGS sequence"/>
</dbReference>
<sequence length="265" mass="30620">MAMYGEFAHAQQVFRAFAPDSEVLVLGSSHPFHAINPGSAKQLRMWNASFCSGDAWITYHTYLAIREKWPKRPGQIVLFGEDFWEAHLQTEYLRQGFLVAVILHLLIGMPYRNAFLLRDYERTLKKMTSCNNLPPPKFIRGYWPFIEGEGLDAKTRFARHSKRLVYEPTELPLLFRLREAVEADGRRLVYLRTPHRQDYLNEVAASGIDIWAPCAKAREGLPLLDYFSLQPPNARCFANPDHLTPEGANWLTPIVERDLIRLNIH</sequence>
<reference evidence="1" key="1">
    <citation type="submission" date="2020-10" db="EMBL/GenBank/DDBJ databases">
        <authorList>
            <person name="Gilroy R."/>
        </authorList>
    </citation>
    <scope>NUCLEOTIDE SEQUENCE</scope>
    <source>
        <strain evidence="1">35461</strain>
    </source>
</reference>
<dbReference type="EMBL" id="DVOR01000202">
    <property type="protein sequence ID" value="HIV09686.1"/>
    <property type="molecule type" value="Genomic_DNA"/>
</dbReference>
<protein>
    <submittedName>
        <fullName evidence="1">Uncharacterized protein</fullName>
    </submittedName>
</protein>
<reference evidence="1" key="2">
    <citation type="journal article" date="2021" name="PeerJ">
        <title>Extensive microbial diversity within the chicken gut microbiome revealed by metagenomics and culture.</title>
        <authorList>
            <person name="Gilroy R."/>
            <person name="Ravi A."/>
            <person name="Getino M."/>
            <person name="Pursley I."/>
            <person name="Horton D.L."/>
            <person name="Alikhan N.F."/>
            <person name="Baker D."/>
            <person name="Gharbi K."/>
            <person name="Hall N."/>
            <person name="Watson M."/>
            <person name="Adriaenssens E.M."/>
            <person name="Foster-Nyarko E."/>
            <person name="Jarju S."/>
            <person name="Secka A."/>
            <person name="Antonio M."/>
            <person name="Oren A."/>
            <person name="Chaudhuri R.R."/>
            <person name="La Ragione R."/>
            <person name="Hildebrand F."/>
            <person name="Pallen M.J."/>
        </authorList>
    </citation>
    <scope>NUCLEOTIDE SEQUENCE</scope>
    <source>
        <strain evidence="1">35461</strain>
    </source>
</reference>
<accession>A0A9D1T355</accession>
<gene>
    <name evidence="1" type="ORF">IAC79_06205</name>
</gene>
<evidence type="ECO:0000313" key="1">
    <source>
        <dbReference type="EMBL" id="HIV09686.1"/>
    </source>
</evidence>
<comment type="caution">
    <text evidence="1">The sequence shown here is derived from an EMBL/GenBank/DDBJ whole genome shotgun (WGS) entry which is preliminary data.</text>
</comment>